<evidence type="ECO:0000313" key="3">
    <source>
        <dbReference type="Proteomes" id="UP001270362"/>
    </source>
</evidence>
<dbReference type="Proteomes" id="UP001270362">
    <property type="component" value="Unassembled WGS sequence"/>
</dbReference>
<gene>
    <name evidence="2" type="ORF">B0T22DRAFT_445518</name>
</gene>
<accession>A0AAE1C7C6</accession>
<dbReference type="AlphaFoldDB" id="A0AAE1C7C6"/>
<organism evidence="2 3">
    <name type="scientific">Podospora appendiculata</name>
    <dbReference type="NCBI Taxonomy" id="314037"/>
    <lineage>
        <taxon>Eukaryota</taxon>
        <taxon>Fungi</taxon>
        <taxon>Dikarya</taxon>
        <taxon>Ascomycota</taxon>
        <taxon>Pezizomycotina</taxon>
        <taxon>Sordariomycetes</taxon>
        <taxon>Sordariomycetidae</taxon>
        <taxon>Sordariales</taxon>
        <taxon>Podosporaceae</taxon>
        <taxon>Podospora</taxon>
    </lineage>
</organism>
<reference evidence="2" key="2">
    <citation type="submission" date="2023-06" db="EMBL/GenBank/DDBJ databases">
        <authorList>
            <consortium name="Lawrence Berkeley National Laboratory"/>
            <person name="Haridas S."/>
            <person name="Hensen N."/>
            <person name="Bonometti L."/>
            <person name="Westerberg I."/>
            <person name="Brannstrom I.O."/>
            <person name="Guillou S."/>
            <person name="Cros-Aarteil S."/>
            <person name="Calhoun S."/>
            <person name="Kuo A."/>
            <person name="Mondo S."/>
            <person name="Pangilinan J."/>
            <person name="Riley R."/>
            <person name="Labutti K."/>
            <person name="Andreopoulos B."/>
            <person name="Lipzen A."/>
            <person name="Chen C."/>
            <person name="Yanf M."/>
            <person name="Daum C."/>
            <person name="Ng V."/>
            <person name="Clum A."/>
            <person name="Steindorff A."/>
            <person name="Ohm R."/>
            <person name="Martin F."/>
            <person name="Silar P."/>
            <person name="Natvig D."/>
            <person name="Lalanne C."/>
            <person name="Gautier V."/>
            <person name="Ament-Velasquez S.L."/>
            <person name="Kruys A."/>
            <person name="Hutchinson M.I."/>
            <person name="Powell A.J."/>
            <person name="Barry K."/>
            <person name="Miller A.N."/>
            <person name="Grigoriev I.V."/>
            <person name="Debuchy R."/>
            <person name="Gladieux P."/>
            <person name="Thoren M.H."/>
            <person name="Johannesson H."/>
        </authorList>
    </citation>
    <scope>NUCLEOTIDE SEQUENCE</scope>
    <source>
        <strain evidence="2">CBS 314.62</strain>
    </source>
</reference>
<evidence type="ECO:0000313" key="2">
    <source>
        <dbReference type="EMBL" id="KAK3681308.1"/>
    </source>
</evidence>
<protein>
    <recommendedName>
        <fullName evidence="4">Cyanovirin-N domain-containing protein</fullName>
    </recommendedName>
</protein>
<feature type="chain" id="PRO_5042086228" description="Cyanovirin-N domain-containing protein" evidence="1">
    <location>
        <begin position="26"/>
        <end position="136"/>
    </location>
</feature>
<proteinExistence type="predicted"/>
<name>A0AAE1C7C6_9PEZI</name>
<evidence type="ECO:0008006" key="4">
    <source>
        <dbReference type="Google" id="ProtNLM"/>
    </source>
</evidence>
<sequence>MHDNHRRFLFSVLVILAYATQSTHGSGPTSIYIDLIPGYHNLSSCAVVPLSTLVRNMFNGCGDDSQLTSYSCFCTDSYSKFSWDISTAVVAGCGSSRIDQATSAVDVFHGYCRDGTLQLTRSCCTGNAAPTTAASR</sequence>
<feature type="signal peptide" evidence="1">
    <location>
        <begin position="1"/>
        <end position="25"/>
    </location>
</feature>
<evidence type="ECO:0000256" key="1">
    <source>
        <dbReference type="SAM" id="SignalP"/>
    </source>
</evidence>
<dbReference type="EMBL" id="JAULSO010000007">
    <property type="protein sequence ID" value="KAK3681308.1"/>
    <property type="molecule type" value="Genomic_DNA"/>
</dbReference>
<keyword evidence="1" id="KW-0732">Signal</keyword>
<keyword evidence="3" id="KW-1185">Reference proteome</keyword>
<comment type="caution">
    <text evidence="2">The sequence shown here is derived from an EMBL/GenBank/DDBJ whole genome shotgun (WGS) entry which is preliminary data.</text>
</comment>
<reference evidence="2" key="1">
    <citation type="journal article" date="2023" name="Mol. Phylogenet. Evol.">
        <title>Genome-scale phylogeny and comparative genomics of the fungal order Sordariales.</title>
        <authorList>
            <person name="Hensen N."/>
            <person name="Bonometti L."/>
            <person name="Westerberg I."/>
            <person name="Brannstrom I.O."/>
            <person name="Guillou S."/>
            <person name="Cros-Aarteil S."/>
            <person name="Calhoun S."/>
            <person name="Haridas S."/>
            <person name="Kuo A."/>
            <person name="Mondo S."/>
            <person name="Pangilinan J."/>
            <person name="Riley R."/>
            <person name="LaButti K."/>
            <person name="Andreopoulos B."/>
            <person name="Lipzen A."/>
            <person name="Chen C."/>
            <person name="Yan M."/>
            <person name="Daum C."/>
            <person name="Ng V."/>
            <person name="Clum A."/>
            <person name="Steindorff A."/>
            <person name="Ohm R.A."/>
            <person name="Martin F."/>
            <person name="Silar P."/>
            <person name="Natvig D.O."/>
            <person name="Lalanne C."/>
            <person name="Gautier V."/>
            <person name="Ament-Velasquez S.L."/>
            <person name="Kruys A."/>
            <person name="Hutchinson M.I."/>
            <person name="Powell A.J."/>
            <person name="Barry K."/>
            <person name="Miller A.N."/>
            <person name="Grigoriev I.V."/>
            <person name="Debuchy R."/>
            <person name="Gladieux P."/>
            <person name="Hiltunen Thoren M."/>
            <person name="Johannesson H."/>
        </authorList>
    </citation>
    <scope>NUCLEOTIDE SEQUENCE</scope>
    <source>
        <strain evidence="2">CBS 314.62</strain>
    </source>
</reference>